<name>A0A6J5XX20_PRUAR</name>
<dbReference type="EMBL" id="CAEKKB010000007">
    <property type="protein sequence ID" value="CAB4316857.1"/>
    <property type="molecule type" value="Genomic_DNA"/>
</dbReference>
<sequence>MQERGAGAAVGGGLTCHGANTPSDANTSGKKALREGRRRGILNEIAGEGAGDERKQKGSARIRGYDKRSDG</sequence>
<protein>
    <submittedName>
        <fullName evidence="2">Uncharacterized protein</fullName>
    </submittedName>
</protein>
<reference evidence="3" key="1">
    <citation type="journal article" date="2020" name="Genome Biol.">
        <title>Gamete binning: chromosome-level and haplotype-resolved genome assembly enabled by high-throughput single-cell sequencing of gamete genomes.</title>
        <authorList>
            <person name="Campoy J.A."/>
            <person name="Sun H."/>
            <person name="Goel M."/>
            <person name="Jiao W.-B."/>
            <person name="Folz-Donahue K."/>
            <person name="Wang N."/>
            <person name="Rubio M."/>
            <person name="Liu C."/>
            <person name="Kukat C."/>
            <person name="Ruiz D."/>
            <person name="Huettel B."/>
            <person name="Schneeberger K."/>
        </authorList>
    </citation>
    <scope>NUCLEOTIDE SEQUENCE [LARGE SCALE GENOMIC DNA]</scope>
    <source>
        <strain evidence="3">cv. Rojo Pasion</strain>
    </source>
</reference>
<feature type="compositionally biased region" description="Polar residues" evidence="1">
    <location>
        <begin position="18"/>
        <end position="29"/>
    </location>
</feature>
<dbReference type="Proteomes" id="UP000507245">
    <property type="component" value="Unassembled WGS sequence"/>
</dbReference>
<organism evidence="2 3">
    <name type="scientific">Prunus armeniaca</name>
    <name type="common">Apricot</name>
    <name type="synonym">Armeniaca vulgaris</name>
    <dbReference type="NCBI Taxonomy" id="36596"/>
    <lineage>
        <taxon>Eukaryota</taxon>
        <taxon>Viridiplantae</taxon>
        <taxon>Streptophyta</taxon>
        <taxon>Embryophyta</taxon>
        <taxon>Tracheophyta</taxon>
        <taxon>Spermatophyta</taxon>
        <taxon>Magnoliopsida</taxon>
        <taxon>eudicotyledons</taxon>
        <taxon>Gunneridae</taxon>
        <taxon>Pentapetalae</taxon>
        <taxon>rosids</taxon>
        <taxon>fabids</taxon>
        <taxon>Rosales</taxon>
        <taxon>Rosaceae</taxon>
        <taxon>Amygdaloideae</taxon>
        <taxon>Amygdaleae</taxon>
        <taxon>Prunus</taxon>
    </lineage>
</organism>
<gene>
    <name evidence="2" type="ORF">ORAREDHAP_LOCUS43218</name>
</gene>
<accession>A0A6J5XX20</accession>
<feature type="region of interest" description="Disordered" evidence="1">
    <location>
        <begin position="1"/>
        <end position="71"/>
    </location>
</feature>
<proteinExistence type="predicted"/>
<keyword evidence="3" id="KW-1185">Reference proteome</keyword>
<evidence type="ECO:0000256" key="1">
    <source>
        <dbReference type="SAM" id="MobiDB-lite"/>
    </source>
</evidence>
<evidence type="ECO:0000313" key="3">
    <source>
        <dbReference type="Proteomes" id="UP000507245"/>
    </source>
</evidence>
<evidence type="ECO:0000313" key="2">
    <source>
        <dbReference type="EMBL" id="CAB4316857.1"/>
    </source>
</evidence>
<dbReference type="AlphaFoldDB" id="A0A6J5XX20"/>